<evidence type="ECO:0000256" key="2">
    <source>
        <dbReference type="ARBA" id="ARBA00022741"/>
    </source>
</evidence>
<reference evidence="8" key="2">
    <citation type="submission" date="2015-01" db="EMBL/GenBank/DDBJ databases">
        <title>Evolutionary Origins and Diversification of the Mycorrhizal Mutualists.</title>
        <authorList>
            <consortium name="DOE Joint Genome Institute"/>
            <consortium name="Mycorrhizal Genomics Consortium"/>
            <person name="Kohler A."/>
            <person name="Kuo A."/>
            <person name="Nagy L.G."/>
            <person name="Floudas D."/>
            <person name="Copeland A."/>
            <person name="Barry K.W."/>
            <person name="Cichocki N."/>
            <person name="Veneault-Fourrey C."/>
            <person name="LaButti K."/>
            <person name="Lindquist E.A."/>
            <person name="Lipzen A."/>
            <person name="Lundell T."/>
            <person name="Morin E."/>
            <person name="Murat C."/>
            <person name="Riley R."/>
            <person name="Ohm R."/>
            <person name="Sun H."/>
            <person name="Tunlid A."/>
            <person name="Henrissat B."/>
            <person name="Grigoriev I.V."/>
            <person name="Hibbett D.S."/>
            <person name="Martin F."/>
        </authorList>
    </citation>
    <scope>NUCLEOTIDE SEQUENCE [LARGE SCALE GENOMIC DNA]</scope>
    <source>
        <strain evidence="8">441</strain>
    </source>
</reference>
<name>A0A0C9YY70_9AGAM</name>
<feature type="domain" description="Protein kinase" evidence="6">
    <location>
        <begin position="3"/>
        <end position="267"/>
    </location>
</feature>
<evidence type="ECO:0000256" key="1">
    <source>
        <dbReference type="ARBA" id="ARBA00012513"/>
    </source>
</evidence>
<feature type="binding site" evidence="4">
    <location>
        <position position="32"/>
    </location>
    <ligand>
        <name>ATP</name>
        <dbReference type="ChEBI" id="CHEBI:30616"/>
    </ligand>
</feature>
<dbReference type="AlphaFoldDB" id="A0A0C9YY70"/>
<dbReference type="OrthoDB" id="5979581at2759"/>
<keyword evidence="5" id="KW-0418">Kinase</keyword>
<accession>A0A0C9YY70</accession>
<dbReference type="PANTHER" id="PTHR11909">
    <property type="entry name" value="CASEIN KINASE-RELATED"/>
    <property type="match status" value="1"/>
</dbReference>
<evidence type="ECO:0000313" key="7">
    <source>
        <dbReference type="EMBL" id="KIK21731.1"/>
    </source>
</evidence>
<dbReference type="InterPro" id="IPR050235">
    <property type="entry name" value="CK1_Ser-Thr_kinase"/>
</dbReference>
<protein>
    <recommendedName>
        <fullName evidence="1">non-specific serine/threonine protein kinase</fullName>
        <ecNumber evidence="1">2.7.11.1</ecNumber>
    </recommendedName>
</protein>
<evidence type="ECO:0000259" key="6">
    <source>
        <dbReference type="PROSITE" id="PS50011"/>
    </source>
</evidence>
<dbReference type="InterPro" id="IPR008271">
    <property type="entry name" value="Ser/Thr_kinase_AS"/>
</dbReference>
<keyword evidence="5" id="KW-0723">Serine/threonine-protein kinase</keyword>
<comment type="similarity">
    <text evidence="5">Belongs to the protein kinase superfamily.</text>
</comment>
<reference evidence="7 8" key="1">
    <citation type="submission" date="2014-04" db="EMBL/GenBank/DDBJ databases">
        <authorList>
            <consortium name="DOE Joint Genome Institute"/>
            <person name="Kuo A."/>
            <person name="Kohler A."/>
            <person name="Costa M.D."/>
            <person name="Nagy L.G."/>
            <person name="Floudas D."/>
            <person name="Copeland A."/>
            <person name="Barry K.W."/>
            <person name="Cichocki N."/>
            <person name="Veneault-Fourrey C."/>
            <person name="LaButti K."/>
            <person name="Lindquist E.A."/>
            <person name="Lipzen A."/>
            <person name="Lundell T."/>
            <person name="Morin E."/>
            <person name="Murat C."/>
            <person name="Sun H."/>
            <person name="Tunlid A."/>
            <person name="Henrissat B."/>
            <person name="Grigoriev I.V."/>
            <person name="Hibbett D.S."/>
            <person name="Martin F."/>
            <person name="Nordberg H.P."/>
            <person name="Cantor M.N."/>
            <person name="Hua S.X."/>
        </authorList>
    </citation>
    <scope>NUCLEOTIDE SEQUENCE [LARGE SCALE GENOMIC DNA]</scope>
    <source>
        <strain evidence="7 8">441</strain>
    </source>
</reference>
<gene>
    <name evidence="7" type="ORF">PISMIDRAFT_103572</name>
</gene>
<keyword evidence="5" id="KW-0808">Transferase</keyword>
<dbReference type="PROSITE" id="PS00107">
    <property type="entry name" value="PROTEIN_KINASE_ATP"/>
    <property type="match status" value="1"/>
</dbReference>
<dbReference type="STRING" id="765257.A0A0C9YY70"/>
<dbReference type="PROSITE" id="PS00108">
    <property type="entry name" value="PROTEIN_KINASE_ST"/>
    <property type="match status" value="1"/>
</dbReference>
<dbReference type="EMBL" id="KN833748">
    <property type="protein sequence ID" value="KIK21731.1"/>
    <property type="molecule type" value="Genomic_DNA"/>
</dbReference>
<dbReference type="Gene3D" id="1.10.510.10">
    <property type="entry name" value="Transferase(Phosphotransferase) domain 1"/>
    <property type="match status" value="1"/>
</dbReference>
<evidence type="ECO:0000256" key="5">
    <source>
        <dbReference type="RuleBase" id="RU000304"/>
    </source>
</evidence>
<dbReference type="InterPro" id="IPR000719">
    <property type="entry name" value="Prot_kinase_dom"/>
</dbReference>
<dbReference type="InterPro" id="IPR011009">
    <property type="entry name" value="Kinase-like_dom_sf"/>
</dbReference>
<dbReference type="InterPro" id="IPR017441">
    <property type="entry name" value="Protein_kinase_ATP_BS"/>
</dbReference>
<evidence type="ECO:0000256" key="3">
    <source>
        <dbReference type="ARBA" id="ARBA00022840"/>
    </source>
</evidence>
<dbReference type="HOGENOM" id="CLU_019279_2_0_1"/>
<proteinExistence type="inferred from homology"/>
<dbReference type="GO" id="GO:0005524">
    <property type="term" value="F:ATP binding"/>
    <property type="evidence" value="ECO:0007669"/>
    <property type="project" value="UniProtKB-UniRule"/>
</dbReference>
<organism evidence="7 8">
    <name type="scientific">Pisolithus microcarpus 441</name>
    <dbReference type="NCBI Taxonomy" id="765257"/>
    <lineage>
        <taxon>Eukaryota</taxon>
        <taxon>Fungi</taxon>
        <taxon>Dikarya</taxon>
        <taxon>Basidiomycota</taxon>
        <taxon>Agaricomycotina</taxon>
        <taxon>Agaricomycetes</taxon>
        <taxon>Agaricomycetidae</taxon>
        <taxon>Boletales</taxon>
        <taxon>Sclerodermatineae</taxon>
        <taxon>Pisolithaceae</taxon>
        <taxon>Pisolithus</taxon>
    </lineage>
</organism>
<evidence type="ECO:0000313" key="8">
    <source>
        <dbReference type="Proteomes" id="UP000054018"/>
    </source>
</evidence>
<dbReference type="GO" id="GO:0004674">
    <property type="term" value="F:protein serine/threonine kinase activity"/>
    <property type="evidence" value="ECO:0007669"/>
    <property type="project" value="UniProtKB-KW"/>
</dbReference>
<keyword evidence="2 4" id="KW-0547">Nucleotide-binding</keyword>
<dbReference type="Pfam" id="PF00069">
    <property type="entry name" value="Pkinase"/>
    <property type="match status" value="1"/>
</dbReference>
<keyword evidence="3 4" id="KW-0067">ATP-binding</keyword>
<sequence>MCYRLKERLGSGSYSEVFCVRNVHTNKEFAAKFSPANDTDSILQHEYEVLSKLQGIAGIPRITAFGKEASYSVMVFEHLGPSLEKVFHSCHRSFSHHTIAEIGEQLVCSIRCLQNIHLHSYIHRDVKPSNILIGTGQDAPTVYLVDFGIAKPYRDPHTHLHNTFGKCGSFLGSPAFASINGHLRLKVGRQDDLESLSYLLIYLACGSLPWLGHTPCLENDTIISMKRDIFQCGDIPEVLLTLLSYSRSLPFLQKPDYVYLQALMKSLCTDPLCDSWPEWLHSDGTLSMSIIMNDSPAWGCKREKPVVGKRPTTGYLSMYLLCTFASRLTICY</sequence>
<dbReference type="SUPFAM" id="SSF56112">
    <property type="entry name" value="Protein kinase-like (PK-like)"/>
    <property type="match status" value="1"/>
</dbReference>
<dbReference type="SMART" id="SM00220">
    <property type="entry name" value="S_TKc"/>
    <property type="match status" value="1"/>
</dbReference>
<keyword evidence="8" id="KW-1185">Reference proteome</keyword>
<evidence type="ECO:0000256" key="4">
    <source>
        <dbReference type="PROSITE-ProRule" id="PRU10141"/>
    </source>
</evidence>
<dbReference type="Proteomes" id="UP000054018">
    <property type="component" value="Unassembled WGS sequence"/>
</dbReference>
<dbReference type="EC" id="2.7.11.1" evidence="1"/>
<dbReference type="PROSITE" id="PS50011">
    <property type="entry name" value="PROTEIN_KINASE_DOM"/>
    <property type="match status" value="1"/>
</dbReference>